<dbReference type="Gene3D" id="3.30.40.10">
    <property type="entry name" value="Zinc/RING finger domain, C3HC4 (zinc finger)"/>
    <property type="match status" value="1"/>
</dbReference>
<dbReference type="PROSITE" id="PS50089">
    <property type="entry name" value="ZF_RING_2"/>
    <property type="match status" value="1"/>
</dbReference>
<dbReference type="InterPro" id="IPR001841">
    <property type="entry name" value="Znf_RING"/>
</dbReference>
<dbReference type="GO" id="GO:0004842">
    <property type="term" value="F:ubiquitin-protein transferase activity"/>
    <property type="evidence" value="ECO:0007669"/>
    <property type="project" value="TreeGrafter"/>
</dbReference>
<evidence type="ECO:0000256" key="8">
    <source>
        <dbReference type="ARBA" id="ARBA00023306"/>
    </source>
</evidence>
<accession>A0A2I0WXK4</accession>
<evidence type="ECO:0000256" key="9">
    <source>
        <dbReference type="PROSITE-ProRule" id="PRU00175"/>
    </source>
</evidence>
<dbReference type="EMBL" id="KZ502358">
    <property type="protein sequence ID" value="PKU80392.1"/>
    <property type="molecule type" value="Genomic_DNA"/>
</dbReference>
<dbReference type="GO" id="GO:0008270">
    <property type="term" value="F:zinc ion binding"/>
    <property type="evidence" value="ECO:0007669"/>
    <property type="project" value="UniProtKB-KW"/>
</dbReference>
<dbReference type="AlphaFoldDB" id="A0A2I0WXK4"/>
<keyword evidence="8" id="KW-0131">Cell cycle</keyword>
<gene>
    <name evidence="11" type="ORF">MA16_Dca019884</name>
</gene>
<dbReference type="STRING" id="906689.A0A2I0WXK4"/>
<dbReference type="InterPro" id="IPR052256">
    <property type="entry name" value="E3_ubiquitin-ligase_CHFR"/>
</dbReference>
<proteinExistence type="predicted"/>
<keyword evidence="5" id="KW-0833">Ubl conjugation pathway</keyword>
<dbReference type="InterPro" id="IPR013083">
    <property type="entry name" value="Znf_RING/FYVE/PHD"/>
</dbReference>
<reference evidence="11 12" key="2">
    <citation type="journal article" date="2017" name="Nature">
        <title>The Apostasia genome and the evolution of orchids.</title>
        <authorList>
            <person name="Zhang G.Q."/>
            <person name="Liu K.W."/>
            <person name="Li Z."/>
            <person name="Lohaus R."/>
            <person name="Hsiao Y.Y."/>
            <person name="Niu S.C."/>
            <person name="Wang J.Y."/>
            <person name="Lin Y.C."/>
            <person name="Xu Q."/>
            <person name="Chen L.J."/>
            <person name="Yoshida K."/>
            <person name="Fujiwara S."/>
            <person name="Wang Z.W."/>
            <person name="Zhang Y.Q."/>
            <person name="Mitsuda N."/>
            <person name="Wang M."/>
            <person name="Liu G.H."/>
            <person name="Pecoraro L."/>
            <person name="Huang H.X."/>
            <person name="Xiao X.J."/>
            <person name="Lin M."/>
            <person name="Wu X.Y."/>
            <person name="Wu W.L."/>
            <person name="Chen Y.Y."/>
            <person name="Chang S.B."/>
            <person name="Sakamoto S."/>
            <person name="Ohme-Takagi M."/>
            <person name="Yagi M."/>
            <person name="Zeng S.J."/>
            <person name="Shen C.Y."/>
            <person name="Yeh C.M."/>
            <person name="Luo Y.B."/>
            <person name="Tsai W.C."/>
            <person name="Van de Peer Y."/>
            <person name="Liu Z.J."/>
        </authorList>
    </citation>
    <scope>NUCLEOTIDE SEQUENCE [LARGE SCALE GENOMIC DNA]</scope>
    <source>
        <tissue evidence="11">The whole plant</tissue>
    </source>
</reference>
<dbReference type="PANTHER" id="PTHR16079">
    <property type="entry name" value="UBIQUITIN LIGASE PROTEIN CHFR"/>
    <property type="match status" value="1"/>
</dbReference>
<evidence type="ECO:0000256" key="1">
    <source>
        <dbReference type="ARBA" id="ARBA00004123"/>
    </source>
</evidence>
<dbReference type="GO" id="GO:0016567">
    <property type="term" value="P:protein ubiquitination"/>
    <property type="evidence" value="ECO:0007669"/>
    <property type="project" value="TreeGrafter"/>
</dbReference>
<evidence type="ECO:0000256" key="3">
    <source>
        <dbReference type="ARBA" id="ARBA00022723"/>
    </source>
</evidence>
<evidence type="ECO:0000259" key="10">
    <source>
        <dbReference type="PROSITE" id="PS50089"/>
    </source>
</evidence>
<comment type="subcellular location">
    <subcellularLocation>
        <location evidence="1">Nucleus</location>
    </subcellularLocation>
</comment>
<dbReference type="Pfam" id="PF17979">
    <property type="entry name" value="zf-CRD"/>
    <property type="match status" value="1"/>
</dbReference>
<dbReference type="InterPro" id="IPR018957">
    <property type="entry name" value="Znf_C3HC4_RING-type"/>
</dbReference>
<dbReference type="Proteomes" id="UP000233837">
    <property type="component" value="Unassembled WGS sequence"/>
</dbReference>
<keyword evidence="7" id="KW-0539">Nucleus</keyword>
<feature type="domain" description="RING-type" evidence="10">
    <location>
        <begin position="131"/>
        <end position="180"/>
    </location>
</feature>
<organism evidence="11 12">
    <name type="scientific">Dendrobium catenatum</name>
    <dbReference type="NCBI Taxonomy" id="906689"/>
    <lineage>
        <taxon>Eukaryota</taxon>
        <taxon>Viridiplantae</taxon>
        <taxon>Streptophyta</taxon>
        <taxon>Embryophyta</taxon>
        <taxon>Tracheophyta</taxon>
        <taxon>Spermatophyta</taxon>
        <taxon>Magnoliopsida</taxon>
        <taxon>Liliopsida</taxon>
        <taxon>Asparagales</taxon>
        <taxon>Orchidaceae</taxon>
        <taxon>Epidendroideae</taxon>
        <taxon>Malaxideae</taxon>
        <taxon>Dendrobiinae</taxon>
        <taxon>Dendrobium</taxon>
    </lineage>
</organism>
<evidence type="ECO:0000313" key="12">
    <source>
        <dbReference type="Proteomes" id="UP000233837"/>
    </source>
</evidence>
<name>A0A2I0WXK4_9ASPA</name>
<evidence type="ECO:0000256" key="4">
    <source>
        <dbReference type="ARBA" id="ARBA00022771"/>
    </source>
</evidence>
<evidence type="ECO:0000256" key="2">
    <source>
        <dbReference type="ARBA" id="ARBA00022679"/>
    </source>
</evidence>
<dbReference type="Gene3D" id="3.30.40.140">
    <property type="match status" value="1"/>
</dbReference>
<evidence type="ECO:0000313" key="11">
    <source>
        <dbReference type="EMBL" id="PKU80392.1"/>
    </source>
</evidence>
<keyword evidence="4 9" id="KW-0863">Zinc-finger</keyword>
<sequence length="463" mass="51794">MEAGQCSGSKEVDRPWAKLVPRDVRYQEIKIMSAEEVICSQVTDSSLDALEWCAIVRDGNGSAVIKNLSSTAILVDGNLVQEDLVALKNGSEIVAGPNRDGYMSYVFQEGHAFCQEAKGLKISLDAEHAKCSICLNIWHDVVSVSPCLHNFCNGCFSEWLRKSSTKPGGRHQSIVCPQCRAVVHSVGRNHFLHNIEEAILQASSSLKRSDEELALADTQASIISNILLGIPKKPSRKRNFAVANDDGGRVDFPCPQCGTELEGFKCSQTTSHLQCHRCSGRMPSRPDIGVPQHCLGCNRAFCGAYWLSQGMDWNEFNIICNPETLKPISERYTARIPGSVHQNNQYEIDVTERCINETGKTLQAVLSEWFAKFINKEIDMSNLQLNHPEAITAKTPLCNGCYEKLVDYLLYWFRITLPPHLYPPDLAGRENCWYGYGCRTQHHNSEHARKKNHVCRQTKGIHT</sequence>
<protein>
    <recommendedName>
        <fullName evidence="10">RING-type domain-containing protein</fullName>
    </recommendedName>
</protein>
<dbReference type="OrthoDB" id="1305878at2759"/>
<dbReference type="InterPro" id="IPR040909">
    <property type="entry name" value="CHFR_Znf-CRD"/>
</dbReference>
<dbReference type="GO" id="GO:0005634">
    <property type="term" value="C:nucleus"/>
    <property type="evidence" value="ECO:0007669"/>
    <property type="project" value="UniProtKB-SubCell"/>
</dbReference>
<evidence type="ECO:0000256" key="6">
    <source>
        <dbReference type="ARBA" id="ARBA00022833"/>
    </source>
</evidence>
<reference evidence="11 12" key="1">
    <citation type="journal article" date="2016" name="Sci. Rep.">
        <title>The Dendrobium catenatum Lindl. genome sequence provides insights into polysaccharide synthase, floral development and adaptive evolution.</title>
        <authorList>
            <person name="Zhang G.Q."/>
            <person name="Xu Q."/>
            <person name="Bian C."/>
            <person name="Tsai W.C."/>
            <person name="Yeh C.M."/>
            <person name="Liu K.W."/>
            <person name="Yoshida K."/>
            <person name="Zhang L.S."/>
            <person name="Chang S.B."/>
            <person name="Chen F."/>
            <person name="Shi Y."/>
            <person name="Su Y.Y."/>
            <person name="Zhang Y.Q."/>
            <person name="Chen L.J."/>
            <person name="Yin Y."/>
            <person name="Lin M."/>
            <person name="Huang H."/>
            <person name="Deng H."/>
            <person name="Wang Z.W."/>
            <person name="Zhu S.L."/>
            <person name="Zhao X."/>
            <person name="Deng C."/>
            <person name="Niu S.C."/>
            <person name="Huang J."/>
            <person name="Wang M."/>
            <person name="Liu G.H."/>
            <person name="Yang H.J."/>
            <person name="Xiao X.J."/>
            <person name="Hsiao Y.Y."/>
            <person name="Wu W.L."/>
            <person name="Chen Y.Y."/>
            <person name="Mitsuda N."/>
            <person name="Ohme-Takagi M."/>
            <person name="Luo Y.B."/>
            <person name="Van de Peer Y."/>
            <person name="Liu Z.J."/>
        </authorList>
    </citation>
    <scope>NUCLEOTIDE SEQUENCE [LARGE SCALE GENOMIC DNA]</scope>
    <source>
        <tissue evidence="11">The whole plant</tissue>
    </source>
</reference>
<dbReference type="GO" id="GO:0006511">
    <property type="term" value="P:ubiquitin-dependent protein catabolic process"/>
    <property type="evidence" value="ECO:0007669"/>
    <property type="project" value="TreeGrafter"/>
</dbReference>
<keyword evidence="12" id="KW-1185">Reference proteome</keyword>
<evidence type="ECO:0000256" key="7">
    <source>
        <dbReference type="ARBA" id="ARBA00023242"/>
    </source>
</evidence>
<evidence type="ECO:0000256" key="5">
    <source>
        <dbReference type="ARBA" id="ARBA00022786"/>
    </source>
</evidence>
<dbReference type="PANTHER" id="PTHR16079:SF4">
    <property type="entry name" value="E3 UBIQUITIN-PROTEIN LIGASE CHFR"/>
    <property type="match status" value="1"/>
</dbReference>
<dbReference type="Pfam" id="PF00097">
    <property type="entry name" value="zf-C3HC4"/>
    <property type="match status" value="1"/>
</dbReference>
<dbReference type="SMART" id="SM00184">
    <property type="entry name" value="RING"/>
    <property type="match status" value="1"/>
</dbReference>
<keyword evidence="6" id="KW-0862">Zinc</keyword>
<keyword evidence="3" id="KW-0479">Metal-binding</keyword>
<dbReference type="SUPFAM" id="SSF57850">
    <property type="entry name" value="RING/U-box"/>
    <property type="match status" value="1"/>
</dbReference>
<keyword evidence="2" id="KW-0808">Transferase</keyword>